<feature type="transmembrane region" description="Helical" evidence="7">
    <location>
        <begin position="125"/>
        <end position="148"/>
    </location>
</feature>
<dbReference type="InterPro" id="IPR005769">
    <property type="entry name" value="PhnE/PtxC"/>
</dbReference>
<feature type="transmembrane region" description="Helical" evidence="7">
    <location>
        <begin position="239"/>
        <end position="259"/>
    </location>
</feature>
<feature type="domain" description="ABC transmembrane type-1" evidence="8">
    <location>
        <begin position="73"/>
        <end position="256"/>
    </location>
</feature>
<sequence length="264" mass="29072">MFNSSLKLLNLPPAPRNWIPLWISLAVFGVGAMIWHLGLSFGSVIMGIGNTFEYLSRYLNPDFTDWQRYLILMVQTLAIALWGTVLAFVTSFLLAPLGANNLSPHPVIYRLIRELFNFMRAMPDLMLALIFVTALGLGPTPGILALAVHTSGFLGKFFAESMERVTIGIYEGVRSTGANLPQVVVLAAVPSILPEMAGYTLYIFDRNVRMASVLGLVGAGGIGLELHDNLRLFRYNESAALILVILGSIVAIDYLSSWIRRRIS</sequence>
<dbReference type="PANTHER" id="PTHR30043:SF1">
    <property type="entry name" value="ABC TRANSPORT SYSTEM PERMEASE PROTEIN P69"/>
    <property type="match status" value="1"/>
</dbReference>
<evidence type="ECO:0000256" key="3">
    <source>
        <dbReference type="ARBA" id="ARBA00022475"/>
    </source>
</evidence>
<keyword evidence="6 7" id="KW-0472">Membrane</keyword>
<feature type="transmembrane region" description="Helical" evidence="7">
    <location>
        <begin position="210"/>
        <end position="227"/>
    </location>
</feature>
<name>A0A6B3N943_9CYAN</name>
<dbReference type="InterPro" id="IPR035906">
    <property type="entry name" value="MetI-like_sf"/>
</dbReference>
<reference evidence="9" key="1">
    <citation type="submission" date="2019-11" db="EMBL/GenBank/DDBJ databases">
        <title>Genomic insights into an expanded diversity of filamentous marine cyanobacteria reveals the extraordinary biosynthetic potential of Moorea and Okeania.</title>
        <authorList>
            <person name="Ferreira Leao T."/>
            <person name="Wang M."/>
            <person name="Moss N."/>
            <person name="Da Silva R."/>
            <person name="Sanders J."/>
            <person name="Nurk S."/>
            <person name="Gurevich A."/>
            <person name="Humphrey G."/>
            <person name="Reher R."/>
            <person name="Zhu Q."/>
            <person name="Belda-Ferre P."/>
            <person name="Glukhov E."/>
            <person name="Rex R."/>
            <person name="Dorrestein P.C."/>
            <person name="Knight R."/>
            <person name="Pevzner P."/>
            <person name="Gerwick W.H."/>
            <person name="Gerwick L."/>
        </authorList>
    </citation>
    <scope>NUCLEOTIDE SEQUENCE</scope>
    <source>
        <strain evidence="9">SIO1C4</strain>
    </source>
</reference>
<dbReference type="Pfam" id="PF00528">
    <property type="entry name" value="BPD_transp_1"/>
    <property type="match status" value="1"/>
</dbReference>
<dbReference type="CDD" id="cd06261">
    <property type="entry name" value="TM_PBP2"/>
    <property type="match status" value="1"/>
</dbReference>
<dbReference type="GO" id="GO:0005886">
    <property type="term" value="C:plasma membrane"/>
    <property type="evidence" value="ECO:0007669"/>
    <property type="project" value="UniProtKB-SubCell"/>
</dbReference>
<gene>
    <name evidence="9" type="primary">phnE</name>
    <name evidence="9" type="ORF">F6J89_11175</name>
</gene>
<organism evidence="9">
    <name type="scientific">Symploca sp. SIO1C4</name>
    <dbReference type="NCBI Taxonomy" id="2607765"/>
    <lineage>
        <taxon>Bacteria</taxon>
        <taxon>Bacillati</taxon>
        <taxon>Cyanobacteriota</taxon>
        <taxon>Cyanophyceae</taxon>
        <taxon>Coleofasciculales</taxon>
        <taxon>Coleofasciculaceae</taxon>
        <taxon>Symploca</taxon>
    </lineage>
</organism>
<protein>
    <submittedName>
        <fullName evidence="9">Phosphonate ABC transporter, permease protein PhnE</fullName>
    </submittedName>
</protein>
<dbReference type="NCBIfam" id="TIGR01097">
    <property type="entry name" value="PhnE"/>
    <property type="match status" value="1"/>
</dbReference>
<evidence type="ECO:0000256" key="6">
    <source>
        <dbReference type="ARBA" id="ARBA00023136"/>
    </source>
</evidence>
<evidence type="ECO:0000313" key="9">
    <source>
        <dbReference type="EMBL" id="NER28167.1"/>
    </source>
</evidence>
<evidence type="ECO:0000259" key="8">
    <source>
        <dbReference type="PROSITE" id="PS50928"/>
    </source>
</evidence>
<keyword evidence="2 7" id="KW-0813">Transport</keyword>
<comment type="subcellular location">
    <subcellularLocation>
        <location evidence="1 7">Cell membrane</location>
        <topology evidence="1 7">Multi-pass membrane protein</topology>
    </subcellularLocation>
</comment>
<dbReference type="PANTHER" id="PTHR30043">
    <property type="entry name" value="PHOSPHONATES TRANSPORT SYSTEM PERMEASE PROTEIN"/>
    <property type="match status" value="1"/>
</dbReference>
<feature type="transmembrane region" description="Helical" evidence="7">
    <location>
        <begin position="20"/>
        <end position="48"/>
    </location>
</feature>
<keyword evidence="5 7" id="KW-1133">Transmembrane helix</keyword>
<feature type="transmembrane region" description="Helical" evidence="7">
    <location>
        <begin position="69"/>
        <end position="95"/>
    </location>
</feature>
<comment type="similarity">
    <text evidence="7">Belongs to the binding-protein-dependent transport system permease family.</text>
</comment>
<dbReference type="SUPFAM" id="SSF161098">
    <property type="entry name" value="MetI-like"/>
    <property type="match status" value="1"/>
</dbReference>
<accession>A0A6B3N943</accession>
<dbReference type="EMBL" id="JAAHFQ010000179">
    <property type="protein sequence ID" value="NER28167.1"/>
    <property type="molecule type" value="Genomic_DNA"/>
</dbReference>
<evidence type="ECO:0000256" key="7">
    <source>
        <dbReference type="RuleBase" id="RU363032"/>
    </source>
</evidence>
<evidence type="ECO:0000256" key="5">
    <source>
        <dbReference type="ARBA" id="ARBA00022989"/>
    </source>
</evidence>
<dbReference type="PROSITE" id="PS50928">
    <property type="entry name" value="ABC_TM1"/>
    <property type="match status" value="1"/>
</dbReference>
<evidence type="ECO:0000256" key="1">
    <source>
        <dbReference type="ARBA" id="ARBA00004651"/>
    </source>
</evidence>
<dbReference type="AlphaFoldDB" id="A0A6B3N943"/>
<dbReference type="InterPro" id="IPR000515">
    <property type="entry name" value="MetI-like"/>
</dbReference>
<keyword evidence="4 7" id="KW-0812">Transmembrane</keyword>
<comment type="caution">
    <text evidence="9">The sequence shown here is derived from an EMBL/GenBank/DDBJ whole genome shotgun (WGS) entry which is preliminary data.</text>
</comment>
<evidence type="ECO:0000256" key="2">
    <source>
        <dbReference type="ARBA" id="ARBA00022448"/>
    </source>
</evidence>
<dbReference type="Gene3D" id="1.10.3720.10">
    <property type="entry name" value="MetI-like"/>
    <property type="match status" value="1"/>
</dbReference>
<dbReference type="GO" id="GO:0015416">
    <property type="term" value="F:ABC-type phosphonate transporter activity"/>
    <property type="evidence" value="ECO:0007669"/>
    <property type="project" value="InterPro"/>
</dbReference>
<keyword evidence="3" id="KW-1003">Cell membrane</keyword>
<evidence type="ECO:0000256" key="4">
    <source>
        <dbReference type="ARBA" id="ARBA00022692"/>
    </source>
</evidence>
<proteinExistence type="inferred from homology"/>